<comment type="similarity">
    <text evidence="1">Belongs to the mTERF family.</text>
</comment>
<dbReference type="SMART" id="SM00733">
    <property type="entry name" value="Mterf"/>
    <property type="match status" value="5"/>
</dbReference>
<dbReference type="PANTHER" id="PTHR15437:SF1">
    <property type="entry name" value="TRANSCRIPTION TERMINATION FACTOR 2, MITOCHONDRIAL"/>
    <property type="match status" value="1"/>
</dbReference>
<accession>A0ABM1LAS4</accession>
<protein>
    <submittedName>
        <fullName evidence="4 5">Transcription termination factor 2, mitochondrial</fullName>
    </submittedName>
</protein>
<name>A0ABM1LAS4_GEKJA</name>
<organism evidence="3 4">
    <name type="scientific">Gekko japonicus</name>
    <name type="common">Schlegel's Japanese gecko</name>
    <dbReference type="NCBI Taxonomy" id="146911"/>
    <lineage>
        <taxon>Eukaryota</taxon>
        <taxon>Metazoa</taxon>
        <taxon>Chordata</taxon>
        <taxon>Craniata</taxon>
        <taxon>Vertebrata</taxon>
        <taxon>Euteleostomi</taxon>
        <taxon>Lepidosauria</taxon>
        <taxon>Squamata</taxon>
        <taxon>Bifurcata</taxon>
        <taxon>Gekkota</taxon>
        <taxon>Gekkonidae</taxon>
        <taxon>Gekkoninae</taxon>
        <taxon>Gekko</taxon>
    </lineage>
</organism>
<keyword evidence="3" id="KW-1185">Reference proteome</keyword>
<dbReference type="GeneID" id="107124185"/>
<evidence type="ECO:0000256" key="1">
    <source>
        <dbReference type="ARBA" id="ARBA00007692"/>
    </source>
</evidence>
<dbReference type="RefSeq" id="XP_015283062.1">
    <property type="nucleotide sequence ID" value="XM_015427576.1"/>
</dbReference>
<keyword evidence="2" id="KW-0809">Transit peptide</keyword>
<gene>
    <name evidence="4 5" type="primary">MTERF2</name>
</gene>
<dbReference type="Gene3D" id="1.25.70.10">
    <property type="entry name" value="Transcription termination factor 3, mitochondrial"/>
    <property type="match status" value="1"/>
</dbReference>
<evidence type="ECO:0000313" key="5">
    <source>
        <dbReference type="RefSeq" id="XP_015283062.1"/>
    </source>
</evidence>
<dbReference type="Pfam" id="PF02536">
    <property type="entry name" value="mTERF"/>
    <property type="match status" value="1"/>
</dbReference>
<dbReference type="Proteomes" id="UP000694871">
    <property type="component" value="Unplaced"/>
</dbReference>
<dbReference type="InterPro" id="IPR038538">
    <property type="entry name" value="MTERF_sf"/>
</dbReference>
<dbReference type="PANTHER" id="PTHR15437">
    <property type="entry name" value="TRANSCRIPTION TERMINATION FACTOR, MITOCHONDRIAL"/>
    <property type="match status" value="1"/>
</dbReference>
<reference evidence="4 5" key="1">
    <citation type="submission" date="2025-05" db="UniProtKB">
        <authorList>
            <consortium name="RefSeq"/>
        </authorList>
    </citation>
    <scope>IDENTIFICATION</scope>
</reference>
<dbReference type="InterPro" id="IPR003690">
    <property type="entry name" value="MTERF"/>
</dbReference>
<sequence>MQSGMAHSTPNLLVHLTRSQPFMLLPALSALHNQRKTRNFLQHFRYTTEVTSEGENKATVESLYELSVDIKKIRRLKPWVLCKEVTYAKETAKILQEMGADRSDIMYIFERCPEAILCRPTSISCQRDLWLSVCPNEKQLVELIKRFPETFFTVEHYEKQKGNIRLFKDVGLKNTIISRLLTSAPNIFNNPVEKNKHMLETLQSSYLRLGGSQENMKIWLLKLLCQDPFILLNSPVAVQENLQFLQKNDFTNLEIVSLLSRLKGFIFQLNTVTMQNSMLFSKSVFKCSVQELRQLIIKCPALLYHSVPVLEERLERLLKAGISVGQIKDTPAVLELTPEIVQYRIKKLDAIGYDIRRGNLENVTGTKKEFEATYGKIQAKRERPIFNPVAPLHIED</sequence>
<proteinExistence type="inferred from homology"/>
<dbReference type="RefSeq" id="XP_015283061.1">
    <property type="nucleotide sequence ID" value="XM_015427575.1"/>
</dbReference>
<evidence type="ECO:0000313" key="4">
    <source>
        <dbReference type="RefSeq" id="XP_015283061.1"/>
    </source>
</evidence>
<evidence type="ECO:0000313" key="3">
    <source>
        <dbReference type="Proteomes" id="UP000694871"/>
    </source>
</evidence>
<evidence type="ECO:0000256" key="2">
    <source>
        <dbReference type="ARBA" id="ARBA00022946"/>
    </source>
</evidence>